<dbReference type="Proteomes" id="UP000552587">
    <property type="component" value="Unassembled WGS sequence"/>
</dbReference>
<comment type="caution">
    <text evidence="5">The sequence shown here is derived from an EMBL/GenBank/DDBJ whole genome shotgun (WGS) entry which is preliminary data.</text>
</comment>
<proteinExistence type="predicted"/>
<dbReference type="GO" id="GO:0006355">
    <property type="term" value="P:regulation of DNA-templated transcription"/>
    <property type="evidence" value="ECO:0007669"/>
    <property type="project" value="InterPro"/>
</dbReference>
<dbReference type="InterPro" id="IPR011990">
    <property type="entry name" value="TPR-like_helical_dom_sf"/>
</dbReference>
<dbReference type="EMBL" id="JACHTE010000005">
    <property type="protein sequence ID" value="MBB1088435.1"/>
    <property type="molecule type" value="Genomic_DNA"/>
</dbReference>
<evidence type="ECO:0000313" key="5">
    <source>
        <dbReference type="EMBL" id="MBB1088435.1"/>
    </source>
</evidence>
<dbReference type="CDD" id="cd00383">
    <property type="entry name" value="trans_reg_C"/>
    <property type="match status" value="1"/>
</dbReference>
<dbReference type="GO" id="GO:0003677">
    <property type="term" value="F:DNA binding"/>
    <property type="evidence" value="ECO:0007669"/>
    <property type="project" value="UniProtKB-UniRule"/>
</dbReference>
<gene>
    <name evidence="5" type="ORF">H4F99_08020</name>
</gene>
<dbReference type="SMART" id="SM00862">
    <property type="entry name" value="Trans_reg_C"/>
    <property type="match status" value="1"/>
</dbReference>
<sequence length="985" mass="106525">MTVPASPSWPPGTRRLRIDDLQIDLHSRQVIRPDAEVELTQRVFELLLVMLGEPDVLHSRSDLFKRLWPDVVVEDANLSQSIWMLRKALGPERRGWIRTVAKSGYIFEPPTAIEPVDAASVGVDSSGAVPSQHDEAADGSPPAAHPDATGADAPSPSRESAGPGANGGAIAEAERAPPGSGARPPGPTRRPLRHLAFGVAAALLLVAVVAFTRFHASHQVGTDDTLRVALIEIDDEDAPPENRWPITLMRAWLGWKLSMMPDVTLLNEAHLATHASEVSPQIVMLSGGRVSGEPDLMYVRARLDGRGGARQLEVRGPATQMPTLVDDLSRQVTDALMPGRAGEAWPALGVDAPLARRYADAYSAHRRRDFARSRRDLKRIVIDAPDFGLAHYQLSLALSGLGHANAAMEHMEAAVASLQPMPADALEVLDARRLSVDPSQSEAAAAAFIALADRYPGKRDFVFDKAWAMMATGRAADARELLVGPGWEDIPIGPSIHRESLLAQANLILAEFDVARAHAERALALAEEAGDAWVYEQAGALMQIAEVDYLQFPGRMDLGVYDDIAQRFERADAPADVLYTRFLAETRRPSGETSSQLDALLATARADGYLAIEIEILRLVALQQRAKGDYAAYRRWLDQALATAHEAGDITARDAIETDLLYETLMTGELDKAQELIEHLRDSPLQGDLAHWISQIDAYLAFTDGQYDKGLGILDRDEHSARNSSEGELPAISAARANCLRAQMQMAQGDLASARSAWSRCSEPNFAITQLHALHGLALADLLAGDREAAVEKVDIAQERAMQDLSQGPDRLDLQVQLGYMLVRAGELDAADALYASLLPQLDGGGYDWLKADVELGLAEVAAARGEWDASRRLTEAARRALPTGAWIVERRLALLEVVQMLAAGERGQAADRLTAMDAAAHRKGDAIAQLEAHSLMSPDASLKGCNPASRAALLARTGLRGAGLGWLTQSLTSAEHGMALEDHY</sequence>
<evidence type="ECO:0000313" key="6">
    <source>
        <dbReference type="Proteomes" id="UP000552587"/>
    </source>
</evidence>
<accession>A0A7W3U4H3</accession>
<dbReference type="InterPro" id="IPR036388">
    <property type="entry name" value="WH-like_DNA-bd_sf"/>
</dbReference>
<evidence type="ECO:0000259" key="4">
    <source>
        <dbReference type="PROSITE" id="PS51755"/>
    </source>
</evidence>
<evidence type="ECO:0000256" key="3">
    <source>
        <dbReference type="SAM" id="MobiDB-lite"/>
    </source>
</evidence>
<dbReference type="InterPro" id="IPR001867">
    <property type="entry name" value="OmpR/PhoB-type_DNA-bd"/>
</dbReference>
<dbReference type="Gene3D" id="1.10.10.10">
    <property type="entry name" value="Winged helix-like DNA-binding domain superfamily/Winged helix DNA-binding domain"/>
    <property type="match status" value="1"/>
</dbReference>
<dbReference type="AlphaFoldDB" id="A0A7W3U4H3"/>
<dbReference type="RefSeq" id="WP_182669217.1">
    <property type="nucleotide sequence ID" value="NZ_JACHTE010000005.1"/>
</dbReference>
<dbReference type="SUPFAM" id="SSF48452">
    <property type="entry name" value="TPR-like"/>
    <property type="match status" value="2"/>
</dbReference>
<dbReference type="PROSITE" id="PS51755">
    <property type="entry name" value="OMPR_PHOB"/>
    <property type="match status" value="1"/>
</dbReference>
<feature type="domain" description="OmpR/PhoB-type" evidence="4">
    <location>
        <begin position="13"/>
        <end position="109"/>
    </location>
</feature>
<feature type="DNA-binding region" description="OmpR/PhoB-type" evidence="2">
    <location>
        <begin position="13"/>
        <end position="109"/>
    </location>
</feature>
<protein>
    <submittedName>
        <fullName evidence="5">Winged helix-turn-helix domain-containing protein</fullName>
    </submittedName>
</protein>
<evidence type="ECO:0000256" key="2">
    <source>
        <dbReference type="PROSITE-ProRule" id="PRU01091"/>
    </source>
</evidence>
<organism evidence="5 6">
    <name type="scientific">Marilutibacter penaei</name>
    <dbReference type="NCBI Taxonomy" id="2759900"/>
    <lineage>
        <taxon>Bacteria</taxon>
        <taxon>Pseudomonadati</taxon>
        <taxon>Pseudomonadota</taxon>
        <taxon>Gammaproteobacteria</taxon>
        <taxon>Lysobacterales</taxon>
        <taxon>Lysobacteraceae</taxon>
        <taxon>Marilutibacter</taxon>
    </lineage>
</organism>
<name>A0A7W3U4H3_9GAMM</name>
<dbReference type="Pfam" id="PF00486">
    <property type="entry name" value="Trans_reg_C"/>
    <property type="match status" value="1"/>
</dbReference>
<dbReference type="GO" id="GO:0000160">
    <property type="term" value="P:phosphorelay signal transduction system"/>
    <property type="evidence" value="ECO:0007669"/>
    <property type="project" value="InterPro"/>
</dbReference>
<reference evidence="5 6" key="1">
    <citation type="submission" date="2020-07" db="EMBL/GenBank/DDBJ databases">
        <authorList>
            <person name="Xu S."/>
            <person name="Li A."/>
        </authorList>
    </citation>
    <scope>NUCLEOTIDE SEQUENCE [LARGE SCALE GENOMIC DNA]</scope>
    <source>
        <strain evidence="5 6">SG-8</strain>
    </source>
</reference>
<dbReference type="InterPro" id="IPR016032">
    <property type="entry name" value="Sig_transdc_resp-reg_C-effctor"/>
</dbReference>
<evidence type="ECO:0000256" key="1">
    <source>
        <dbReference type="ARBA" id="ARBA00023125"/>
    </source>
</evidence>
<keyword evidence="6" id="KW-1185">Reference proteome</keyword>
<keyword evidence="1 2" id="KW-0238">DNA-binding</keyword>
<dbReference type="SUPFAM" id="SSF46894">
    <property type="entry name" value="C-terminal effector domain of the bipartite response regulators"/>
    <property type="match status" value="1"/>
</dbReference>
<dbReference type="Gene3D" id="1.25.40.10">
    <property type="entry name" value="Tetratricopeptide repeat domain"/>
    <property type="match status" value="2"/>
</dbReference>
<feature type="region of interest" description="Disordered" evidence="3">
    <location>
        <begin position="122"/>
        <end position="189"/>
    </location>
</feature>